<organism evidence="1 2">
    <name type="scientific">Nocardia farcinica</name>
    <dbReference type="NCBI Taxonomy" id="37329"/>
    <lineage>
        <taxon>Bacteria</taxon>
        <taxon>Bacillati</taxon>
        <taxon>Actinomycetota</taxon>
        <taxon>Actinomycetes</taxon>
        <taxon>Mycobacteriales</taxon>
        <taxon>Nocardiaceae</taxon>
        <taxon>Nocardia</taxon>
    </lineage>
</organism>
<proteinExistence type="predicted"/>
<dbReference type="KEGG" id="nfr:ERS450000_01474"/>
<protein>
    <submittedName>
        <fullName evidence="1">Uncharacterized protein</fullName>
    </submittedName>
</protein>
<dbReference type="AlphaFoldDB" id="A0A0H5NIC0"/>
<dbReference type="Proteomes" id="UP000057820">
    <property type="component" value="Chromosome 1"/>
</dbReference>
<reference evidence="2" key="1">
    <citation type="submission" date="2015-03" db="EMBL/GenBank/DDBJ databases">
        <authorList>
            <consortium name="Pathogen Informatics"/>
        </authorList>
    </citation>
    <scope>NUCLEOTIDE SEQUENCE [LARGE SCALE GENOMIC DNA]</scope>
    <source>
        <strain evidence="2">NCTC11134</strain>
    </source>
</reference>
<name>A0A0H5NIC0_NOCFR</name>
<evidence type="ECO:0000313" key="1">
    <source>
        <dbReference type="EMBL" id="CRY75705.1"/>
    </source>
</evidence>
<accession>A0A0H5NIC0</accession>
<dbReference type="RefSeq" id="WP_240327445.1">
    <property type="nucleotide sequence ID" value="NZ_CP031418.1"/>
</dbReference>
<dbReference type="EMBL" id="LN868938">
    <property type="protein sequence ID" value="CRY75705.1"/>
    <property type="molecule type" value="Genomic_DNA"/>
</dbReference>
<sequence length="108" mass="11815">MPDHLSDLPVHLRWCRTGDDRFPVAASVDGAWWVLRRNPFPDHDLWTVFVDGAARYDLNDLPAGWGRPLTVSTMLEAATASAILAVVEPFAVYGSEVGAPCDDPFCCG</sequence>
<evidence type="ECO:0000313" key="2">
    <source>
        <dbReference type="Proteomes" id="UP000057820"/>
    </source>
</evidence>
<gene>
    <name evidence="1" type="ORF">ERS450000_01474</name>
</gene>